<sequence>MSVEPQSASAEPIGWYVTDPDGNVVASGPVTEAHAVAWVGEMLAEAARNEGEQE</sequence>
<organism evidence="1 2">
    <name type="scientific">Actinoplanes palleronii</name>
    <dbReference type="NCBI Taxonomy" id="113570"/>
    <lineage>
        <taxon>Bacteria</taxon>
        <taxon>Bacillati</taxon>
        <taxon>Actinomycetota</taxon>
        <taxon>Actinomycetes</taxon>
        <taxon>Micromonosporales</taxon>
        <taxon>Micromonosporaceae</taxon>
        <taxon>Actinoplanes</taxon>
    </lineage>
</organism>
<comment type="caution">
    <text evidence="1">The sequence shown here is derived from an EMBL/GenBank/DDBJ whole genome shotgun (WGS) entry which is preliminary data.</text>
</comment>
<evidence type="ECO:0000313" key="1">
    <source>
        <dbReference type="EMBL" id="GIE70736.1"/>
    </source>
</evidence>
<proteinExistence type="predicted"/>
<reference evidence="1 2" key="1">
    <citation type="submission" date="2021-01" db="EMBL/GenBank/DDBJ databases">
        <title>Whole genome shotgun sequence of Actinoplanes palleronii NBRC 14916.</title>
        <authorList>
            <person name="Komaki H."/>
            <person name="Tamura T."/>
        </authorList>
    </citation>
    <scope>NUCLEOTIDE SEQUENCE [LARGE SCALE GENOMIC DNA]</scope>
    <source>
        <strain evidence="1 2">NBRC 14916</strain>
    </source>
</reference>
<dbReference type="Proteomes" id="UP000624709">
    <property type="component" value="Unassembled WGS sequence"/>
</dbReference>
<dbReference type="EMBL" id="BOMS01000110">
    <property type="protein sequence ID" value="GIE70736.1"/>
    <property type="molecule type" value="Genomic_DNA"/>
</dbReference>
<protein>
    <submittedName>
        <fullName evidence="1">Uncharacterized protein</fullName>
    </submittedName>
</protein>
<gene>
    <name evidence="1" type="ORF">Apa02nite_068440</name>
</gene>
<dbReference type="RefSeq" id="WP_203828736.1">
    <property type="nucleotide sequence ID" value="NZ_BAAATY010000018.1"/>
</dbReference>
<keyword evidence="2" id="KW-1185">Reference proteome</keyword>
<name>A0ABQ4BKB5_9ACTN</name>
<evidence type="ECO:0000313" key="2">
    <source>
        <dbReference type="Proteomes" id="UP000624709"/>
    </source>
</evidence>
<accession>A0ABQ4BKB5</accession>